<keyword evidence="5" id="KW-0812">Transmembrane</keyword>
<dbReference type="SUPFAM" id="SSF49265">
    <property type="entry name" value="Fibronectin type III"/>
    <property type="match status" value="1"/>
</dbReference>
<dbReference type="AlphaFoldDB" id="A0A668ATR6"/>
<evidence type="ECO:0000259" key="8">
    <source>
        <dbReference type="PROSITE" id="PS51034"/>
    </source>
</evidence>
<feature type="signal peptide" evidence="6">
    <location>
        <begin position="1"/>
        <end position="33"/>
    </location>
</feature>
<reference evidence="9" key="3">
    <citation type="submission" date="2025-09" db="UniProtKB">
        <authorList>
            <consortium name="Ensembl"/>
        </authorList>
    </citation>
    <scope>IDENTIFICATION</scope>
</reference>
<dbReference type="SMART" id="SM00060">
    <property type="entry name" value="FN3"/>
    <property type="match status" value="3"/>
</dbReference>
<dbReference type="Gene3D" id="2.10.25.10">
    <property type="entry name" value="Laminin"/>
    <property type="match status" value="1"/>
</dbReference>
<accession>A0A668ATR6</accession>
<dbReference type="InterPro" id="IPR042235">
    <property type="entry name" value="ZP-C_dom"/>
</dbReference>
<dbReference type="PROSITE" id="PS51034">
    <property type="entry name" value="ZP_2"/>
    <property type="match status" value="1"/>
</dbReference>
<sequence>MIPIAEIKKKMSCVAFSFIFFILVPCSLPPGSCDDFSFSICWMTRGDTFERADGNIWLNDVALKAVRSLAEFTSLTVSPTVENKLSLQYEGSVHKWAFSITPSASSIEVRGLQKPQEHPSSATRETLQQLSATEVFACENGTLFFHQDENFILAIGHTLRLPVGLESRGPSMLLVSWMESRPAAADAGDTHSVSLYLTELGAYTAVSRNATALDHYLFSGLGSCSPYLACVELAGTQSLTCLSTVTDPDEPGLFQVTSWNSSSITVAWDSPDSRQFSVFLLTAFYLDGTDHVTQELPFWQRGDRSAFTLSDLAPCSRVKLGLQTVCQAGPETRHSKMVLIDGNSEHSNIDGLRQTSSGPDSYTLSWDGRNTSSISMFRVYHEGALQASTLITNHTVGGLQPCQPYLARVEALCGEGVVMSTKTVAAHTGPRGVSDLTYRPNNSTAMWTPGTPHRATVTFLYNLTLENGTAVRSSRVSEPELRLPGLADGETYLLDVREECGGRWKSSPSLLSFDAVDVTSERLVLPVGPDSDLELQSDFSPDLVMVVPWLFTGELQDTTSEPRVQMEKVIKNKVQQMLGGFHRAARVQLGAVQPLDEDGRTQIVLKSFDASVTDADVPLPVADQLDHIQSLQLPNITVSHGVVSWDGPDECASSKQSVCPSDSLCINTLGSYMCVCRHGYYDVASAIVPSVASPPVCSKKGLFSRCQDKMISGGVAKAYLVSLLGGKVDVELNDGRCVVNESETSYYFNTSRKTSECGTRRLVNKTHIEYQNTLSVTLSKEHVISRRDLQVVWKCVYPRNYVRNAQVSVDLEWISSLSLVEFNSSLELGPALALYSDESYTHSYRDAVALALEDTLFFQVALRANSSFIADVVLQVASCWATESPDPQDRVQGLFLQDGCPLDDTFQWRSANGARQESRFSIRMFTMPKGLPLYFHCLAQICGHAEDCTTNCSSRQLSRRSLSKRDVHGKRAVVVSAGPLLVAGEAESGVWPSDWTDHMTMISVVAGSIGVLAITLLGVSATKAIMSYYEQLRLQ</sequence>
<evidence type="ECO:0000256" key="1">
    <source>
        <dbReference type="ARBA" id="ARBA00022536"/>
    </source>
</evidence>
<dbReference type="PROSITE" id="PS00010">
    <property type="entry name" value="ASX_HYDROXYL"/>
    <property type="match status" value="1"/>
</dbReference>
<gene>
    <name evidence="9" type="primary">LOC115355077</name>
</gene>
<keyword evidence="2 6" id="KW-0732">Signal</keyword>
<evidence type="ECO:0000256" key="6">
    <source>
        <dbReference type="SAM" id="SignalP"/>
    </source>
</evidence>
<dbReference type="GeneID" id="115355077"/>
<comment type="caution">
    <text evidence="4">Lacks conserved residue(s) required for the propagation of feature annotation.</text>
</comment>
<evidence type="ECO:0000256" key="3">
    <source>
        <dbReference type="ARBA" id="ARBA00023157"/>
    </source>
</evidence>
<dbReference type="InterPro" id="IPR036116">
    <property type="entry name" value="FN3_sf"/>
</dbReference>
<evidence type="ECO:0000256" key="4">
    <source>
        <dbReference type="PROSITE-ProRule" id="PRU00076"/>
    </source>
</evidence>
<keyword evidence="5" id="KW-0472">Membrane</keyword>
<evidence type="ECO:0000256" key="2">
    <source>
        <dbReference type="ARBA" id="ARBA00022729"/>
    </source>
</evidence>
<dbReference type="Gene3D" id="2.60.40.10">
    <property type="entry name" value="Immunoglobulins"/>
    <property type="match status" value="1"/>
</dbReference>
<feature type="domain" description="EGF-like" evidence="7">
    <location>
        <begin position="647"/>
        <end position="686"/>
    </location>
</feature>
<proteinExistence type="predicted"/>
<evidence type="ECO:0000256" key="5">
    <source>
        <dbReference type="SAM" id="Phobius"/>
    </source>
</evidence>
<feature type="chain" id="PRO_5025429286" evidence="6">
    <location>
        <begin position="34"/>
        <end position="1035"/>
    </location>
</feature>
<keyword evidence="3" id="KW-1015">Disulfide bond</keyword>
<keyword evidence="10" id="KW-1185">Reference proteome</keyword>
<keyword evidence="1 4" id="KW-0245">EGF-like domain</keyword>
<dbReference type="InterPro" id="IPR001881">
    <property type="entry name" value="EGF-like_Ca-bd_dom"/>
</dbReference>
<dbReference type="SUPFAM" id="SSF57196">
    <property type="entry name" value="EGF/Laminin"/>
    <property type="match status" value="1"/>
</dbReference>
<dbReference type="RefSeq" id="XP_029901586.1">
    <property type="nucleotide sequence ID" value="XM_030045726.1"/>
</dbReference>
<dbReference type="Pfam" id="PF07645">
    <property type="entry name" value="EGF_CA"/>
    <property type="match status" value="1"/>
</dbReference>
<dbReference type="InterPro" id="IPR013783">
    <property type="entry name" value="Ig-like_fold"/>
</dbReference>
<dbReference type="Pfam" id="PF00100">
    <property type="entry name" value="Zona_pellucida"/>
    <property type="match status" value="1"/>
</dbReference>
<dbReference type="Ensembl" id="ENSMMDT00005053463.1">
    <property type="protein sequence ID" value="ENSMMDP00005052439.1"/>
    <property type="gene ID" value="ENSMMDG00005023649.1"/>
</dbReference>
<dbReference type="SMART" id="SM00179">
    <property type="entry name" value="EGF_CA"/>
    <property type="match status" value="1"/>
</dbReference>
<dbReference type="Gene3D" id="2.60.40.4100">
    <property type="entry name" value="Zona pellucida, ZP-C domain"/>
    <property type="match status" value="1"/>
</dbReference>
<organism evidence="9 10">
    <name type="scientific">Myripristis murdjan</name>
    <name type="common">pinecone soldierfish</name>
    <dbReference type="NCBI Taxonomy" id="586833"/>
    <lineage>
        <taxon>Eukaryota</taxon>
        <taxon>Metazoa</taxon>
        <taxon>Chordata</taxon>
        <taxon>Craniata</taxon>
        <taxon>Vertebrata</taxon>
        <taxon>Euteleostomi</taxon>
        <taxon>Actinopterygii</taxon>
        <taxon>Neopterygii</taxon>
        <taxon>Teleostei</taxon>
        <taxon>Neoteleostei</taxon>
        <taxon>Acanthomorphata</taxon>
        <taxon>Holocentriformes</taxon>
        <taxon>Holocentridae</taxon>
        <taxon>Myripristis</taxon>
    </lineage>
</organism>
<feature type="transmembrane region" description="Helical" evidence="5">
    <location>
        <begin position="1001"/>
        <end position="1026"/>
    </location>
</feature>
<dbReference type="InterPro" id="IPR003961">
    <property type="entry name" value="FN3_dom"/>
</dbReference>
<dbReference type="InterPro" id="IPR001507">
    <property type="entry name" value="ZP_dom"/>
</dbReference>
<dbReference type="SMART" id="SM00181">
    <property type="entry name" value="EGF"/>
    <property type="match status" value="1"/>
</dbReference>
<dbReference type="InParanoid" id="A0A668ATR6"/>
<dbReference type="Gene3D" id="2.60.40.3210">
    <property type="entry name" value="Zona pellucida, ZP-N domain"/>
    <property type="match status" value="1"/>
</dbReference>
<feature type="domain" description="ZP" evidence="8">
    <location>
        <begin position="705"/>
        <end position="959"/>
    </location>
</feature>
<protein>
    <submittedName>
        <fullName evidence="9">Uncharacterized LOC115355077</fullName>
    </submittedName>
</protein>
<name>A0A668ATR6_9TELE</name>
<dbReference type="SMART" id="SM00241">
    <property type="entry name" value="ZP"/>
    <property type="match status" value="1"/>
</dbReference>
<dbReference type="GO" id="GO:0005509">
    <property type="term" value="F:calcium ion binding"/>
    <property type="evidence" value="ECO:0007669"/>
    <property type="project" value="InterPro"/>
</dbReference>
<keyword evidence="5" id="KW-1133">Transmembrane helix</keyword>
<reference evidence="9" key="2">
    <citation type="submission" date="2025-08" db="UniProtKB">
        <authorList>
            <consortium name="Ensembl"/>
        </authorList>
    </citation>
    <scope>IDENTIFICATION</scope>
</reference>
<dbReference type="InterPro" id="IPR000742">
    <property type="entry name" value="EGF"/>
</dbReference>
<dbReference type="InterPro" id="IPR000152">
    <property type="entry name" value="EGF-type_Asp/Asn_hydroxyl_site"/>
</dbReference>
<dbReference type="CDD" id="cd00054">
    <property type="entry name" value="EGF_CA"/>
    <property type="match status" value="1"/>
</dbReference>
<dbReference type="InterPro" id="IPR055355">
    <property type="entry name" value="ZP-C"/>
</dbReference>
<dbReference type="GeneTree" id="ENSGT00940000163632"/>
<evidence type="ECO:0000259" key="7">
    <source>
        <dbReference type="PROSITE" id="PS50026"/>
    </source>
</evidence>
<dbReference type="InterPro" id="IPR049883">
    <property type="entry name" value="NOTCH1_EGF-like"/>
</dbReference>
<dbReference type="PANTHER" id="PTHR14002:SF60">
    <property type="entry name" value="ZP DOMAIN-CONTAINING PROTEIN"/>
    <property type="match status" value="1"/>
</dbReference>
<dbReference type="Proteomes" id="UP000472263">
    <property type="component" value="Chromosome 23"/>
</dbReference>
<evidence type="ECO:0000313" key="9">
    <source>
        <dbReference type="Ensembl" id="ENSMMDP00005052439.1"/>
    </source>
</evidence>
<reference evidence="9" key="1">
    <citation type="submission" date="2019-06" db="EMBL/GenBank/DDBJ databases">
        <authorList>
            <consortium name="Wellcome Sanger Institute Data Sharing"/>
        </authorList>
    </citation>
    <scope>NUCLEOTIDE SEQUENCE [LARGE SCALE GENOMIC DNA]</scope>
</reference>
<evidence type="ECO:0000313" key="10">
    <source>
        <dbReference type="Proteomes" id="UP000472263"/>
    </source>
</evidence>
<dbReference type="OrthoDB" id="9987373at2759"/>
<dbReference type="PANTHER" id="PTHR14002">
    <property type="entry name" value="ENDOGLIN/TGF-BETA RECEPTOR TYPE III"/>
    <property type="match status" value="1"/>
</dbReference>
<dbReference type="PROSITE" id="PS50026">
    <property type="entry name" value="EGF_3"/>
    <property type="match status" value="1"/>
</dbReference>